<evidence type="ECO:0000256" key="1">
    <source>
        <dbReference type="SAM" id="SignalP"/>
    </source>
</evidence>
<evidence type="ECO:0000313" key="2">
    <source>
        <dbReference type="EMBL" id="AWV97597.1"/>
    </source>
</evidence>
<sequence length="370" mass="40378">MLRKLLATVLLLTVSYMHVLAQGCVAIKHFSTCSGNPNSSLQTGKGYALFSANYRYFKSFRHFRGTHEEPDRVTNGSEVINYSHSLDLNLTYGLGNRTFLTANLPIVYNERSSLYEHGGAERYSSYSKGLGDARIGVGYWLKDINTAHDANMSVNLGIKLPTGTYGATSTFYNVGSGGADEVRPVDQSIQPGDGGFGITLGLQAFKQLGTRLSVYGSGFYLSNPKETNGTRTFRETLSPILENESIMSVTDQYSLSAGLNYSFFKPSLTLSLGGRFEGIPVKDVIGGDLGFRRPGMAGSLDPGIIFMKDQLMFTLNVPVVLYRNRPQSLTDLETEQLTGLPRAGDAAFADYLINFGLTIGLGNKDKSHQE</sequence>
<dbReference type="PROSITE" id="PS51257">
    <property type="entry name" value="PROKAR_LIPOPROTEIN"/>
    <property type="match status" value="1"/>
</dbReference>
<dbReference type="OrthoDB" id="735059at2"/>
<protein>
    <recommendedName>
        <fullName evidence="4">Transporter</fullName>
    </recommendedName>
</protein>
<dbReference type="SUPFAM" id="SSF56935">
    <property type="entry name" value="Porins"/>
    <property type="match status" value="1"/>
</dbReference>
<evidence type="ECO:0000313" key="3">
    <source>
        <dbReference type="Proteomes" id="UP000249873"/>
    </source>
</evidence>
<name>A0A2Z4G8R2_9BACT</name>
<evidence type="ECO:0008006" key="4">
    <source>
        <dbReference type="Google" id="ProtNLM"/>
    </source>
</evidence>
<dbReference type="RefSeq" id="WP_111370699.1">
    <property type="nucleotide sequence ID" value="NZ_CP029480.1"/>
</dbReference>
<dbReference type="Proteomes" id="UP000249873">
    <property type="component" value="Chromosome"/>
</dbReference>
<proteinExistence type="predicted"/>
<accession>A0A2Z4G8R2</accession>
<dbReference type="EMBL" id="CP029480">
    <property type="protein sequence ID" value="AWV97597.1"/>
    <property type="molecule type" value="Genomic_DNA"/>
</dbReference>
<feature type="chain" id="PRO_5016395887" description="Transporter" evidence="1">
    <location>
        <begin position="22"/>
        <end position="370"/>
    </location>
</feature>
<organism evidence="2 3">
    <name type="scientific">Arcticibacterium luteifluviistationis</name>
    <dbReference type="NCBI Taxonomy" id="1784714"/>
    <lineage>
        <taxon>Bacteria</taxon>
        <taxon>Pseudomonadati</taxon>
        <taxon>Bacteroidota</taxon>
        <taxon>Cytophagia</taxon>
        <taxon>Cytophagales</taxon>
        <taxon>Leadbetterellaceae</taxon>
        <taxon>Arcticibacterium</taxon>
    </lineage>
</organism>
<gene>
    <name evidence="2" type="ORF">DJ013_05230</name>
</gene>
<keyword evidence="3" id="KW-1185">Reference proteome</keyword>
<feature type="signal peptide" evidence="1">
    <location>
        <begin position="1"/>
        <end position="21"/>
    </location>
</feature>
<reference evidence="2 3" key="1">
    <citation type="submission" date="2018-05" db="EMBL/GenBank/DDBJ databases">
        <title>Complete genome sequence of Arcticibacterium luteifluviistationis SM1504T, a cytophagaceae bacterium isolated from Arctic surface seawater.</title>
        <authorList>
            <person name="Li Y."/>
            <person name="Qin Q.-L."/>
        </authorList>
    </citation>
    <scope>NUCLEOTIDE SEQUENCE [LARGE SCALE GENOMIC DNA]</scope>
    <source>
        <strain evidence="2 3">SM1504</strain>
    </source>
</reference>
<dbReference type="KEGG" id="als:DJ013_05230"/>
<keyword evidence="1" id="KW-0732">Signal</keyword>
<dbReference type="AlphaFoldDB" id="A0A2Z4G8R2"/>